<feature type="region of interest" description="Disordered" evidence="6">
    <location>
        <begin position="1"/>
        <end position="32"/>
    </location>
</feature>
<evidence type="ECO:0000313" key="11">
    <source>
        <dbReference type="Proteomes" id="UP000626982"/>
    </source>
</evidence>
<protein>
    <submittedName>
        <fullName evidence="10">Acyl-CoA dehydrogenase</fullName>
    </submittedName>
</protein>
<dbReference type="Gene3D" id="2.40.110.10">
    <property type="entry name" value="Butyryl-CoA Dehydrogenase, subunit A, domain 2"/>
    <property type="match status" value="1"/>
</dbReference>
<evidence type="ECO:0000259" key="7">
    <source>
        <dbReference type="Pfam" id="PF01756"/>
    </source>
</evidence>
<dbReference type="SUPFAM" id="SSF47203">
    <property type="entry name" value="Acyl-CoA dehydrogenase C-terminal domain-like"/>
    <property type="match status" value="2"/>
</dbReference>
<dbReference type="Gene3D" id="1.20.140.10">
    <property type="entry name" value="Butyryl-CoA Dehydrogenase, subunit A, domain 3"/>
    <property type="match status" value="2"/>
</dbReference>
<feature type="compositionally biased region" description="Acidic residues" evidence="6">
    <location>
        <begin position="742"/>
        <end position="751"/>
    </location>
</feature>
<gene>
    <name evidence="10" type="ORF">GCM10010968_04130</name>
</gene>
<dbReference type="PIRSF" id="PIRSF000168">
    <property type="entry name" value="Acyl-CoA_oxidase"/>
    <property type="match status" value="1"/>
</dbReference>
<feature type="region of interest" description="Disordered" evidence="6">
    <location>
        <begin position="684"/>
        <end position="751"/>
    </location>
</feature>
<comment type="cofactor">
    <cofactor evidence="1">
        <name>FAD</name>
        <dbReference type="ChEBI" id="CHEBI:57692"/>
    </cofactor>
</comment>
<dbReference type="RefSeq" id="WP_188715514.1">
    <property type="nucleotide sequence ID" value="NZ_BAABBD010000001.1"/>
</dbReference>
<proteinExistence type="inferred from homology"/>
<dbReference type="Proteomes" id="UP000626982">
    <property type="component" value="Unassembled WGS sequence"/>
</dbReference>
<dbReference type="InterPro" id="IPR037069">
    <property type="entry name" value="AcylCoA_DH/ox_N_sf"/>
</dbReference>
<keyword evidence="4" id="KW-0274">FAD</keyword>
<evidence type="ECO:0000256" key="6">
    <source>
        <dbReference type="SAM" id="MobiDB-lite"/>
    </source>
</evidence>
<dbReference type="InterPro" id="IPR012258">
    <property type="entry name" value="Acyl-CoA_oxidase"/>
</dbReference>
<evidence type="ECO:0000259" key="8">
    <source>
        <dbReference type="Pfam" id="PF02770"/>
    </source>
</evidence>
<feature type="domain" description="Acyl-CoA oxidase C-alpha1" evidence="9">
    <location>
        <begin position="308"/>
        <end position="467"/>
    </location>
</feature>
<feature type="domain" description="Acyl-CoA oxidase/dehydrogenase middle" evidence="8">
    <location>
        <begin position="163"/>
        <end position="272"/>
    </location>
</feature>
<dbReference type="EMBL" id="BMLM01000001">
    <property type="protein sequence ID" value="GGN78396.1"/>
    <property type="molecule type" value="Genomic_DNA"/>
</dbReference>
<dbReference type="InterPro" id="IPR002655">
    <property type="entry name" value="Acyl-CoA_oxidase_C"/>
</dbReference>
<reference evidence="11" key="1">
    <citation type="journal article" date="2019" name="Int. J. Syst. Evol. Microbiol.">
        <title>The Global Catalogue of Microorganisms (GCM) 10K type strain sequencing project: providing services to taxonomists for standard genome sequencing and annotation.</title>
        <authorList>
            <consortium name="The Broad Institute Genomics Platform"/>
            <consortium name="The Broad Institute Genome Sequencing Center for Infectious Disease"/>
            <person name="Wu L."/>
            <person name="Ma J."/>
        </authorList>
    </citation>
    <scope>NUCLEOTIDE SEQUENCE [LARGE SCALE GENOMIC DNA]</scope>
    <source>
        <strain evidence="11">CGMCC 1.6960</strain>
    </source>
</reference>
<dbReference type="Pfam" id="PF01756">
    <property type="entry name" value="ACOX"/>
    <property type="match status" value="1"/>
</dbReference>
<dbReference type="InterPro" id="IPR006091">
    <property type="entry name" value="Acyl-CoA_Oxase/DH_mid-dom"/>
</dbReference>
<comment type="similarity">
    <text evidence="2">Belongs to the acyl-CoA oxidase family.</text>
</comment>
<evidence type="ECO:0000256" key="1">
    <source>
        <dbReference type="ARBA" id="ARBA00001974"/>
    </source>
</evidence>
<organism evidence="10 11">
    <name type="scientific">Agrococcus terreus</name>
    <dbReference type="NCBI Taxonomy" id="574649"/>
    <lineage>
        <taxon>Bacteria</taxon>
        <taxon>Bacillati</taxon>
        <taxon>Actinomycetota</taxon>
        <taxon>Actinomycetes</taxon>
        <taxon>Micrococcales</taxon>
        <taxon>Microbacteriaceae</taxon>
        <taxon>Agrococcus</taxon>
    </lineage>
</organism>
<sequence>MTDRTEAKPTRKARAARRATRGASTRGAVPRQHGKVDVDWLGRDLLGTWAERRLAARAKVADPRYQRQDDLTVAEHRERVLGQLRMLVDDGAVLAAFPTRLGGGDDHGGNIAGFEELVLADPSLQIKSGVQYGLFGAAVLHLGTQHHHDTFLPPIMRFEIPGAFAMTETGHGSDVASIGTTATYDAETEEFVIHTPFRGAWKDYLGNAALHGRDAVVFAKLVTRGIDHGVHAFYVPIRDEQGQHLPGVGSEDDGVKGGLNGIDNGRLHFDHVRIPRTNLLNRYGDVAPDGTYSSPIESPGRRFFTMLGTLVQGRVSLDGAAARAQQAALAIAIRYGTERRQFTASSDVQEEVLLDYRRHQRRLFTRLAKAYAQTYAHEILLTKFDGVFSGATDTPEEREDLETLAAGLKSLSTWQALDTIQEAREACGGAGFLAENRLVQLRADLDVYVTFEGDNTVLLQLVGKRLLGDFAKSFKGASKADVARFAADQFFDRAQTLTGLRGLSQDVRDLGRVQNASIALRDREVQRELLEDRVSTMVAEIAGRLRHAPKAQAKAAAAFNDEQHELIEAARAWAELQQYDALDAAVQRMPEPTKKVMTHVRDLFALTIIEEHAAWHLEHGRLSGARSRAVTSTIERLLQKLRPHALDLVAAFGLEDEHLRSRIASGAEGRRQAEAMAHYEALRASGEMPVPEKQAGARRGTPAPAVPESKAAPLPPEAIAHVEHEGAPEEPADGAASAPAATDEDALAESR</sequence>
<evidence type="ECO:0000313" key="10">
    <source>
        <dbReference type="EMBL" id="GGN78396.1"/>
    </source>
</evidence>
<keyword evidence="3" id="KW-0285">Flavoprotein</keyword>
<keyword evidence="5" id="KW-0560">Oxidoreductase</keyword>
<evidence type="ECO:0000256" key="3">
    <source>
        <dbReference type="ARBA" id="ARBA00022630"/>
    </source>
</evidence>
<dbReference type="SUPFAM" id="SSF56645">
    <property type="entry name" value="Acyl-CoA dehydrogenase NM domain-like"/>
    <property type="match status" value="1"/>
</dbReference>
<feature type="domain" description="Acyl-CoA oxidase C-terminal" evidence="7">
    <location>
        <begin position="524"/>
        <end position="664"/>
    </location>
</feature>
<name>A0ABQ2KBA9_9MICO</name>
<dbReference type="Pfam" id="PF22924">
    <property type="entry name" value="ACOX_C_alpha1"/>
    <property type="match status" value="1"/>
</dbReference>
<keyword evidence="11" id="KW-1185">Reference proteome</keyword>
<evidence type="ECO:0000256" key="2">
    <source>
        <dbReference type="ARBA" id="ARBA00006288"/>
    </source>
</evidence>
<accession>A0ABQ2KBA9</accession>
<evidence type="ECO:0000256" key="5">
    <source>
        <dbReference type="ARBA" id="ARBA00023002"/>
    </source>
</evidence>
<dbReference type="Pfam" id="PF02770">
    <property type="entry name" value="Acyl-CoA_dh_M"/>
    <property type="match status" value="1"/>
</dbReference>
<feature type="compositionally biased region" description="Basic residues" evidence="6">
    <location>
        <begin position="10"/>
        <end position="20"/>
    </location>
</feature>
<dbReference type="InterPro" id="IPR046373">
    <property type="entry name" value="Acyl-CoA_Oxase/DH_mid-dom_sf"/>
</dbReference>
<dbReference type="InterPro" id="IPR055060">
    <property type="entry name" value="ACOX_C_alpha1"/>
</dbReference>
<evidence type="ECO:0000256" key="4">
    <source>
        <dbReference type="ARBA" id="ARBA00022827"/>
    </source>
</evidence>
<dbReference type="InterPro" id="IPR036250">
    <property type="entry name" value="AcylCo_DH-like_C"/>
</dbReference>
<dbReference type="PANTHER" id="PTHR10909">
    <property type="entry name" value="ELECTRON TRANSPORT OXIDOREDUCTASE"/>
    <property type="match status" value="1"/>
</dbReference>
<evidence type="ECO:0000259" key="9">
    <source>
        <dbReference type="Pfam" id="PF22924"/>
    </source>
</evidence>
<dbReference type="InterPro" id="IPR009100">
    <property type="entry name" value="AcylCoA_DH/oxidase_NM_dom_sf"/>
</dbReference>
<dbReference type="Gene3D" id="1.10.540.10">
    <property type="entry name" value="Acyl-CoA dehydrogenase/oxidase, N-terminal domain"/>
    <property type="match status" value="1"/>
</dbReference>
<comment type="caution">
    <text evidence="10">The sequence shown here is derived from an EMBL/GenBank/DDBJ whole genome shotgun (WGS) entry which is preliminary data.</text>
</comment>